<dbReference type="Proteomes" id="UP000199459">
    <property type="component" value="Unassembled WGS sequence"/>
</dbReference>
<accession>A0A1H8GIY2</accession>
<evidence type="ECO:0000313" key="2">
    <source>
        <dbReference type="Proteomes" id="UP000199459"/>
    </source>
</evidence>
<evidence type="ECO:0000313" key="1">
    <source>
        <dbReference type="EMBL" id="SEN43740.1"/>
    </source>
</evidence>
<sequence length="69" mass="7765">MKGSRALPHFYYGDPADVVERRQLDSLGCRLCVSHKVVLDRVVCTDGRNERQVGVPGIGYRCKLFKEAV</sequence>
<dbReference type="OrthoDB" id="8549741at2"/>
<dbReference type="EMBL" id="FOCP01000018">
    <property type="protein sequence ID" value="SEN43740.1"/>
    <property type="molecule type" value="Genomic_DNA"/>
</dbReference>
<dbReference type="AlphaFoldDB" id="A0A1H8GIY2"/>
<organism evidence="1 2">
    <name type="scientific">Nitrosomonas marina</name>
    <dbReference type="NCBI Taxonomy" id="917"/>
    <lineage>
        <taxon>Bacteria</taxon>
        <taxon>Pseudomonadati</taxon>
        <taxon>Pseudomonadota</taxon>
        <taxon>Betaproteobacteria</taxon>
        <taxon>Nitrosomonadales</taxon>
        <taxon>Nitrosomonadaceae</taxon>
        <taxon>Nitrosomonas</taxon>
    </lineage>
</organism>
<gene>
    <name evidence="1" type="ORF">SAMN05216325_11840</name>
</gene>
<name>A0A1H8GIY2_9PROT</name>
<reference evidence="1 2" key="1">
    <citation type="submission" date="2016-10" db="EMBL/GenBank/DDBJ databases">
        <authorList>
            <person name="de Groot N.N."/>
        </authorList>
    </citation>
    <scope>NUCLEOTIDE SEQUENCE [LARGE SCALE GENOMIC DNA]</scope>
    <source>
        <strain evidence="1 2">Nm22</strain>
    </source>
</reference>
<dbReference type="RefSeq" id="WP_090633358.1">
    <property type="nucleotide sequence ID" value="NZ_FOCP01000018.1"/>
</dbReference>
<protein>
    <submittedName>
        <fullName evidence="1">Uncharacterized protein</fullName>
    </submittedName>
</protein>
<proteinExistence type="predicted"/>